<sequence>MDNREFDNLPLEWIRAFEAAGRTGSFSAAARDLGLTQAAISQRIGNLEARLGAPLFLRQARRVVLTVEGETWLPAVTDALLALRQSAQDLFSSRRRRIAISASASITELWIAPRLAGLAADRRPDLVFHTMVLGAEAAGPGPQPVRIRYGAGGWKEPFQTPLYAEALAPVAAPALLARATDWRQLPRIGLTGPRAGWKEWPANAGGPGLPAPGLRFDSFAAALAAARAGAGVLLASLPLTAPEIAAGRLVQLDDTILRPRETYWILAGKDAVSPRQWSMLTKLLCAGDPD</sequence>
<reference evidence="6 7" key="1">
    <citation type="submission" date="2022-10" db="EMBL/GenBank/DDBJ databases">
        <title>Defluviimonas sp. nov., isolated from ocean surface water.</title>
        <authorList>
            <person name="He W."/>
            <person name="Wang L."/>
            <person name="Zhang D.-F."/>
        </authorList>
    </citation>
    <scope>NUCLEOTIDE SEQUENCE [LARGE SCALE GENOMIC DNA]</scope>
    <source>
        <strain evidence="6 7">WL0075</strain>
    </source>
</reference>
<dbReference type="Proteomes" id="UP001652503">
    <property type="component" value="Unassembled WGS sequence"/>
</dbReference>
<dbReference type="InterPro" id="IPR005119">
    <property type="entry name" value="LysR_subst-bd"/>
</dbReference>
<dbReference type="PANTHER" id="PTHR30537:SF5">
    <property type="entry name" value="HTH-TYPE TRANSCRIPTIONAL ACTIVATOR TTDR-RELATED"/>
    <property type="match status" value="1"/>
</dbReference>
<keyword evidence="2" id="KW-0805">Transcription regulation</keyword>
<evidence type="ECO:0000313" key="7">
    <source>
        <dbReference type="Proteomes" id="UP001652503"/>
    </source>
</evidence>
<dbReference type="InterPro" id="IPR036388">
    <property type="entry name" value="WH-like_DNA-bd_sf"/>
</dbReference>
<keyword evidence="4" id="KW-0804">Transcription</keyword>
<dbReference type="EMBL" id="JAOWLA010000001">
    <property type="protein sequence ID" value="MCV2863294.1"/>
    <property type="molecule type" value="Genomic_DNA"/>
</dbReference>
<evidence type="ECO:0000313" key="6">
    <source>
        <dbReference type="EMBL" id="MCV2863294.1"/>
    </source>
</evidence>
<protein>
    <submittedName>
        <fullName evidence="6">LysR family transcriptional regulator</fullName>
    </submittedName>
</protein>
<evidence type="ECO:0000256" key="4">
    <source>
        <dbReference type="ARBA" id="ARBA00023163"/>
    </source>
</evidence>
<dbReference type="PROSITE" id="PS50931">
    <property type="entry name" value="HTH_LYSR"/>
    <property type="match status" value="1"/>
</dbReference>
<dbReference type="Gene3D" id="3.40.190.10">
    <property type="entry name" value="Periplasmic binding protein-like II"/>
    <property type="match status" value="2"/>
</dbReference>
<dbReference type="InterPro" id="IPR058163">
    <property type="entry name" value="LysR-type_TF_proteobact-type"/>
</dbReference>
<dbReference type="SUPFAM" id="SSF46785">
    <property type="entry name" value="Winged helix' DNA-binding domain"/>
    <property type="match status" value="1"/>
</dbReference>
<organism evidence="6 7">
    <name type="scientific">Albidovulum sediminicola</name>
    <dbReference type="NCBI Taxonomy" id="2984331"/>
    <lineage>
        <taxon>Bacteria</taxon>
        <taxon>Pseudomonadati</taxon>
        <taxon>Pseudomonadota</taxon>
        <taxon>Alphaproteobacteria</taxon>
        <taxon>Rhodobacterales</taxon>
        <taxon>Paracoccaceae</taxon>
        <taxon>Albidovulum</taxon>
    </lineage>
</organism>
<comment type="caution">
    <text evidence="6">The sequence shown here is derived from an EMBL/GenBank/DDBJ whole genome shotgun (WGS) entry which is preliminary data.</text>
</comment>
<gene>
    <name evidence="6" type="ORF">OE647_00915</name>
</gene>
<dbReference type="Pfam" id="PF00126">
    <property type="entry name" value="HTH_1"/>
    <property type="match status" value="1"/>
</dbReference>
<evidence type="ECO:0000256" key="1">
    <source>
        <dbReference type="ARBA" id="ARBA00009437"/>
    </source>
</evidence>
<keyword evidence="7" id="KW-1185">Reference proteome</keyword>
<dbReference type="RefSeq" id="WP_263719708.1">
    <property type="nucleotide sequence ID" value="NZ_JAOWLA010000001.1"/>
</dbReference>
<dbReference type="InterPro" id="IPR036390">
    <property type="entry name" value="WH_DNA-bd_sf"/>
</dbReference>
<accession>A0ABT2YWQ4</accession>
<dbReference type="Pfam" id="PF03466">
    <property type="entry name" value="LysR_substrate"/>
    <property type="match status" value="1"/>
</dbReference>
<dbReference type="SUPFAM" id="SSF53850">
    <property type="entry name" value="Periplasmic binding protein-like II"/>
    <property type="match status" value="1"/>
</dbReference>
<feature type="domain" description="HTH lysR-type" evidence="5">
    <location>
        <begin position="9"/>
        <end position="66"/>
    </location>
</feature>
<dbReference type="PRINTS" id="PR00039">
    <property type="entry name" value="HTHLYSR"/>
</dbReference>
<proteinExistence type="inferred from homology"/>
<keyword evidence="3" id="KW-0238">DNA-binding</keyword>
<dbReference type="Gene3D" id="1.10.10.10">
    <property type="entry name" value="Winged helix-like DNA-binding domain superfamily/Winged helix DNA-binding domain"/>
    <property type="match status" value="1"/>
</dbReference>
<evidence type="ECO:0000256" key="3">
    <source>
        <dbReference type="ARBA" id="ARBA00023125"/>
    </source>
</evidence>
<comment type="similarity">
    <text evidence="1">Belongs to the LysR transcriptional regulatory family.</text>
</comment>
<dbReference type="InterPro" id="IPR000847">
    <property type="entry name" value="LysR_HTH_N"/>
</dbReference>
<name>A0ABT2YWQ4_9RHOB</name>
<evidence type="ECO:0000259" key="5">
    <source>
        <dbReference type="PROSITE" id="PS50931"/>
    </source>
</evidence>
<evidence type="ECO:0000256" key="2">
    <source>
        <dbReference type="ARBA" id="ARBA00023015"/>
    </source>
</evidence>
<dbReference type="PANTHER" id="PTHR30537">
    <property type="entry name" value="HTH-TYPE TRANSCRIPTIONAL REGULATOR"/>
    <property type="match status" value="1"/>
</dbReference>